<dbReference type="PROSITE" id="PS50927">
    <property type="entry name" value="BULB_LECTIN"/>
    <property type="match status" value="1"/>
</dbReference>
<feature type="domain" description="Protein kinase" evidence="22">
    <location>
        <begin position="493"/>
        <end position="772"/>
    </location>
</feature>
<keyword evidence="10 19" id="KW-0418">Kinase</keyword>
<dbReference type="GO" id="GO:0030246">
    <property type="term" value="F:carbohydrate binding"/>
    <property type="evidence" value="ECO:0007669"/>
    <property type="project" value="UniProtKB-KW"/>
</dbReference>
<dbReference type="InterPro" id="IPR008271">
    <property type="entry name" value="Ser/Thr_kinase_AS"/>
</dbReference>
<dbReference type="InterPro" id="IPR001480">
    <property type="entry name" value="Bulb-type_lectin_dom"/>
</dbReference>
<feature type="domain" description="Bulb-type lectin" evidence="23">
    <location>
        <begin position="22"/>
        <end position="143"/>
    </location>
</feature>
<dbReference type="EMBL" id="SSTD01003381">
    <property type="protein sequence ID" value="TYK26354.1"/>
    <property type="molecule type" value="Genomic_DNA"/>
</dbReference>
<dbReference type="InterPro" id="IPR024171">
    <property type="entry name" value="SRK-like_kinase"/>
</dbReference>
<dbReference type="InterPro" id="IPR036426">
    <property type="entry name" value="Bulb-type_lectin_dom_sf"/>
</dbReference>
<dbReference type="EC" id="2.7.11.1" evidence="19"/>
<comment type="caution">
    <text evidence="26">The sequence shown here is derived from an EMBL/GenBank/DDBJ whole genome shotgun (WGS) entry which is preliminary data.</text>
</comment>
<evidence type="ECO:0000259" key="22">
    <source>
        <dbReference type="PROSITE" id="PS50011"/>
    </source>
</evidence>
<dbReference type="CDD" id="cd14066">
    <property type="entry name" value="STKc_IRAK"/>
    <property type="match status" value="1"/>
</dbReference>
<organism evidence="26 28">
    <name type="scientific">Cucumis melo var. makuwa</name>
    <name type="common">Oriental melon</name>
    <dbReference type="NCBI Taxonomy" id="1194695"/>
    <lineage>
        <taxon>Eukaryota</taxon>
        <taxon>Viridiplantae</taxon>
        <taxon>Streptophyta</taxon>
        <taxon>Embryophyta</taxon>
        <taxon>Tracheophyta</taxon>
        <taxon>Spermatophyta</taxon>
        <taxon>Magnoliopsida</taxon>
        <taxon>eudicotyledons</taxon>
        <taxon>Gunneridae</taxon>
        <taxon>Pentapetalae</taxon>
        <taxon>rosids</taxon>
        <taxon>fabids</taxon>
        <taxon>Cucurbitales</taxon>
        <taxon>Cucurbitaceae</taxon>
        <taxon>Benincaseae</taxon>
        <taxon>Cucumis</taxon>
    </lineage>
</organism>
<feature type="transmembrane region" description="Helical" evidence="20">
    <location>
        <begin position="429"/>
        <end position="452"/>
    </location>
</feature>
<evidence type="ECO:0000256" key="3">
    <source>
        <dbReference type="ARBA" id="ARBA00022527"/>
    </source>
</evidence>
<evidence type="ECO:0000256" key="7">
    <source>
        <dbReference type="ARBA" id="ARBA00022729"/>
    </source>
</evidence>
<evidence type="ECO:0000256" key="18">
    <source>
        <dbReference type="ARBA" id="ARBA00048679"/>
    </source>
</evidence>
<keyword evidence="15 26" id="KW-0675">Receptor</keyword>
<dbReference type="Gene3D" id="1.10.510.10">
    <property type="entry name" value="Transferase(Phosphotransferase) domain 1"/>
    <property type="match status" value="1"/>
</dbReference>
<dbReference type="SMART" id="SM00220">
    <property type="entry name" value="S_TKc"/>
    <property type="match status" value="1"/>
</dbReference>
<dbReference type="Gene3D" id="3.30.200.20">
    <property type="entry name" value="Phosphorylase Kinase, domain 1"/>
    <property type="match status" value="1"/>
</dbReference>
<dbReference type="SMART" id="SM00108">
    <property type="entry name" value="B_lectin"/>
    <property type="match status" value="1"/>
</dbReference>
<keyword evidence="3 19" id="KW-0723">Serine/threonine-protein kinase</keyword>
<dbReference type="PROSITE" id="PS00108">
    <property type="entry name" value="PROTEIN_KINASE_ST"/>
    <property type="match status" value="1"/>
</dbReference>
<evidence type="ECO:0000256" key="19">
    <source>
        <dbReference type="PIRNR" id="PIRNR000641"/>
    </source>
</evidence>
<feature type="chain" id="PRO_5042723315" description="Receptor-like serine/threonine-protein kinase" evidence="21">
    <location>
        <begin position="22"/>
        <end position="808"/>
    </location>
</feature>
<evidence type="ECO:0000256" key="8">
    <source>
        <dbReference type="ARBA" id="ARBA00022734"/>
    </source>
</evidence>
<keyword evidence="9 19" id="KW-0547">Nucleotide-binding</keyword>
<evidence type="ECO:0000256" key="17">
    <source>
        <dbReference type="ARBA" id="ARBA00047899"/>
    </source>
</evidence>
<feature type="domain" description="Apple" evidence="24">
    <location>
        <begin position="325"/>
        <end position="408"/>
    </location>
</feature>
<evidence type="ECO:0000256" key="2">
    <source>
        <dbReference type="ARBA" id="ARBA00022475"/>
    </source>
</evidence>
<keyword evidence="4" id="KW-0597">Phosphoprotein</keyword>
<proteinExistence type="inferred from homology"/>
<dbReference type="InterPro" id="IPR001245">
    <property type="entry name" value="Ser-Thr/Tyr_kinase_cat_dom"/>
</dbReference>
<evidence type="ECO:0000256" key="15">
    <source>
        <dbReference type="ARBA" id="ARBA00023170"/>
    </source>
</evidence>
<evidence type="ECO:0000256" key="12">
    <source>
        <dbReference type="ARBA" id="ARBA00022989"/>
    </source>
</evidence>
<keyword evidence="8" id="KW-0430">Lectin</keyword>
<keyword evidence="5 19" id="KW-0808">Transferase</keyword>
<keyword evidence="13 20" id="KW-0472">Membrane</keyword>
<dbReference type="EMBL" id="SSTE01007279">
    <property type="protein sequence ID" value="KAA0056925.1"/>
    <property type="molecule type" value="Genomic_DNA"/>
</dbReference>
<evidence type="ECO:0000313" key="27">
    <source>
        <dbReference type="Proteomes" id="UP000321393"/>
    </source>
</evidence>
<dbReference type="Proteomes" id="UP000321393">
    <property type="component" value="Unassembled WGS sequence"/>
</dbReference>
<evidence type="ECO:0000256" key="13">
    <source>
        <dbReference type="ARBA" id="ARBA00023136"/>
    </source>
</evidence>
<dbReference type="Proteomes" id="UP000321947">
    <property type="component" value="Unassembled WGS sequence"/>
</dbReference>
<evidence type="ECO:0000313" key="28">
    <source>
        <dbReference type="Proteomes" id="UP000321947"/>
    </source>
</evidence>
<dbReference type="CDD" id="cd00028">
    <property type="entry name" value="B_lectin"/>
    <property type="match status" value="1"/>
</dbReference>
<dbReference type="Pfam" id="PF00954">
    <property type="entry name" value="S_locus_glycop"/>
    <property type="match status" value="1"/>
</dbReference>
<dbReference type="InterPro" id="IPR000719">
    <property type="entry name" value="Prot_kinase_dom"/>
</dbReference>
<evidence type="ECO:0000256" key="10">
    <source>
        <dbReference type="ARBA" id="ARBA00022777"/>
    </source>
</evidence>
<dbReference type="GO" id="GO:0048544">
    <property type="term" value="P:recognition of pollen"/>
    <property type="evidence" value="ECO:0007669"/>
    <property type="project" value="InterPro"/>
</dbReference>
<dbReference type="InterPro" id="IPR011009">
    <property type="entry name" value="Kinase-like_dom_sf"/>
</dbReference>
<comment type="similarity">
    <text evidence="19">Belongs to the protein kinase superfamily. Ser/Thr protein kinase family.</text>
</comment>
<evidence type="ECO:0000256" key="21">
    <source>
        <dbReference type="SAM" id="SignalP"/>
    </source>
</evidence>
<sequence>MTSNHFFFLCLIPLFFGHSIAVDVLKADQSINHTQAIVSAAEKFELGFFTQPKSSNFMYLGIWYKGLPDYVVWVANRDNPVLNSSATLKFNTHGNLILVNQTGQVFWSSNSTRTVLYPIAQLLDTGNFLLRESNSGPENYVWQSFDYPFDTLLPGMKLGWDSKTGLNRKLTSRRSQTDPSSGDLSYGVNTDGLPQLVVWKGNQTMFRGGPWYGDGFSRVRSKRANYIYNASFEISYSINDSNNGPSRAVLDSIGSVIYYVWTGGDKKWEIAYTFEGSGCNDYELCGNFGLCSSVLVASCGCLDGFEQKSAQNFSDGCVRKDEKICREGEGFRKISDVKWPDSTKKSVRLKVGIQNCETECLKDCFCLAYGKLEIPDIGPACVTWFDKLIDVRFVRDVGTGDDLFVRVAASELVFFDVFGIAERSERKSIIVLVVVPIISVLIFLASISFYIVRNVRRRAKVAADNGVTITEELIHENELEMPIAVIEAATNNFSISNKIGEGGFGPVYKGRLSSGQEIAVKKLAERSRQGMEEFKNEVHFISQLQHRNLVKLLGFCIHEEEILLIYEYMPNKSLDYFLFEDRRRSLLDWQMRIDIIIGIARGLLYLHRDSRLRIIHRDLKAANILLDSEMKPKISDFGIARMFGEYQMETKTDRVVGTYGYMSPEYIMEGCFSFKSDVYSFGVILLEIVSGKRNHGFFHSEHQLNLLGHAWKLWNEGKTLKLIDGVLGDQFQELEALKYINVGLLCVQARPKERPIMSYVLSMLENDNMPLIHPKEPGFYGERFVLSDINSLFSTSNNVTITLLDDGR</sequence>
<dbReference type="Pfam" id="PF01453">
    <property type="entry name" value="B_lectin"/>
    <property type="match status" value="1"/>
</dbReference>
<evidence type="ECO:0000256" key="9">
    <source>
        <dbReference type="ARBA" id="ARBA00022741"/>
    </source>
</evidence>
<dbReference type="InterPro" id="IPR000858">
    <property type="entry name" value="S_locus_glycoprot_dom"/>
</dbReference>
<keyword evidence="16" id="KW-0325">Glycoprotein</keyword>
<gene>
    <name evidence="26" type="ORF">E5676_scaffold861G00130</name>
    <name evidence="25" type="ORF">E6C27_scaffold96G00990</name>
</gene>
<dbReference type="GO" id="GO:0005886">
    <property type="term" value="C:plasma membrane"/>
    <property type="evidence" value="ECO:0007669"/>
    <property type="project" value="UniProtKB-SubCell"/>
</dbReference>
<comment type="catalytic activity">
    <reaction evidence="18 19">
        <text>L-seryl-[protein] + ATP = O-phospho-L-seryl-[protein] + ADP + H(+)</text>
        <dbReference type="Rhea" id="RHEA:17989"/>
        <dbReference type="Rhea" id="RHEA-COMP:9863"/>
        <dbReference type="Rhea" id="RHEA-COMP:11604"/>
        <dbReference type="ChEBI" id="CHEBI:15378"/>
        <dbReference type="ChEBI" id="CHEBI:29999"/>
        <dbReference type="ChEBI" id="CHEBI:30616"/>
        <dbReference type="ChEBI" id="CHEBI:83421"/>
        <dbReference type="ChEBI" id="CHEBI:456216"/>
        <dbReference type="EC" id="2.7.11.1"/>
    </reaction>
</comment>
<dbReference type="Gene3D" id="2.90.10.10">
    <property type="entry name" value="Bulb-type lectin domain"/>
    <property type="match status" value="1"/>
</dbReference>
<evidence type="ECO:0000256" key="4">
    <source>
        <dbReference type="ARBA" id="ARBA00022553"/>
    </source>
</evidence>
<evidence type="ECO:0000256" key="16">
    <source>
        <dbReference type="ARBA" id="ARBA00023180"/>
    </source>
</evidence>
<dbReference type="Pfam" id="PF07714">
    <property type="entry name" value="PK_Tyr_Ser-Thr"/>
    <property type="match status" value="1"/>
</dbReference>
<evidence type="ECO:0000256" key="6">
    <source>
        <dbReference type="ARBA" id="ARBA00022692"/>
    </source>
</evidence>
<dbReference type="GO" id="GO:0005524">
    <property type="term" value="F:ATP binding"/>
    <property type="evidence" value="ECO:0007669"/>
    <property type="project" value="UniProtKB-KW"/>
</dbReference>
<keyword evidence="14" id="KW-1015">Disulfide bond</keyword>
<comment type="subcellular location">
    <subcellularLocation>
        <location evidence="1">Cell membrane</location>
        <topology evidence="1">Single-pass type I membrane protein</topology>
    </subcellularLocation>
</comment>
<dbReference type="GO" id="GO:0004674">
    <property type="term" value="F:protein serine/threonine kinase activity"/>
    <property type="evidence" value="ECO:0007669"/>
    <property type="project" value="UniProtKB-KW"/>
</dbReference>
<evidence type="ECO:0000313" key="26">
    <source>
        <dbReference type="EMBL" id="TYK26354.1"/>
    </source>
</evidence>
<dbReference type="CDD" id="cd01098">
    <property type="entry name" value="PAN_AP_plant"/>
    <property type="match status" value="1"/>
</dbReference>
<keyword evidence="2" id="KW-1003">Cell membrane</keyword>
<dbReference type="FunFam" id="2.90.10.10:FF:000009">
    <property type="entry name" value="Receptor-like serine/threonine-protein kinase SD1-8"/>
    <property type="match status" value="1"/>
</dbReference>
<evidence type="ECO:0000256" key="11">
    <source>
        <dbReference type="ARBA" id="ARBA00022840"/>
    </source>
</evidence>
<evidence type="ECO:0000256" key="20">
    <source>
        <dbReference type="SAM" id="Phobius"/>
    </source>
</evidence>
<dbReference type="Pfam" id="PF08276">
    <property type="entry name" value="PAN_2"/>
    <property type="match status" value="1"/>
</dbReference>
<evidence type="ECO:0000259" key="24">
    <source>
        <dbReference type="PROSITE" id="PS50948"/>
    </source>
</evidence>
<dbReference type="AlphaFoldDB" id="A0A5D3DS15"/>
<dbReference type="PIRSF" id="PIRSF000641">
    <property type="entry name" value="SRK"/>
    <property type="match status" value="1"/>
</dbReference>
<keyword evidence="12 20" id="KW-1133">Transmembrane helix</keyword>
<dbReference type="PROSITE" id="PS50011">
    <property type="entry name" value="PROTEIN_KINASE_DOM"/>
    <property type="match status" value="1"/>
</dbReference>
<evidence type="ECO:0000256" key="1">
    <source>
        <dbReference type="ARBA" id="ARBA00004251"/>
    </source>
</evidence>
<evidence type="ECO:0000256" key="5">
    <source>
        <dbReference type="ARBA" id="ARBA00022679"/>
    </source>
</evidence>
<dbReference type="InterPro" id="IPR003609">
    <property type="entry name" value="Pan_app"/>
</dbReference>
<dbReference type="OrthoDB" id="1581184at2759"/>
<dbReference type="SUPFAM" id="SSF56112">
    <property type="entry name" value="Protein kinase-like (PK-like)"/>
    <property type="match status" value="1"/>
</dbReference>
<dbReference type="PROSITE" id="PS50948">
    <property type="entry name" value="PAN"/>
    <property type="match status" value="1"/>
</dbReference>
<protein>
    <recommendedName>
        <fullName evidence="19">Receptor-like serine/threonine-protein kinase</fullName>
        <ecNumber evidence="19">2.7.11.1</ecNumber>
    </recommendedName>
</protein>
<accession>A0A5D3DS15</accession>
<name>A0A5D3DS15_CUCMM</name>
<comment type="catalytic activity">
    <reaction evidence="17 19">
        <text>L-threonyl-[protein] + ATP = O-phospho-L-threonyl-[protein] + ADP + H(+)</text>
        <dbReference type="Rhea" id="RHEA:46608"/>
        <dbReference type="Rhea" id="RHEA-COMP:11060"/>
        <dbReference type="Rhea" id="RHEA-COMP:11605"/>
        <dbReference type="ChEBI" id="CHEBI:15378"/>
        <dbReference type="ChEBI" id="CHEBI:30013"/>
        <dbReference type="ChEBI" id="CHEBI:30616"/>
        <dbReference type="ChEBI" id="CHEBI:61977"/>
        <dbReference type="ChEBI" id="CHEBI:456216"/>
        <dbReference type="EC" id="2.7.11.1"/>
    </reaction>
</comment>
<dbReference type="PANTHER" id="PTHR27002">
    <property type="entry name" value="RECEPTOR-LIKE SERINE/THREONINE-PROTEIN KINASE SD1-8"/>
    <property type="match status" value="1"/>
</dbReference>
<keyword evidence="11 19" id="KW-0067">ATP-binding</keyword>
<dbReference type="FunFam" id="3.30.200.20:FF:000195">
    <property type="entry name" value="G-type lectin S-receptor-like serine/threonine-protein kinase"/>
    <property type="match status" value="1"/>
</dbReference>
<reference evidence="27 28" key="1">
    <citation type="submission" date="2019-08" db="EMBL/GenBank/DDBJ databases">
        <title>Draft genome sequences of two oriental melons (Cucumis melo L. var makuwa).</title>
        <authorList>
            <person name="Kwon S.-Y."/>
        </authorList>
    </citation>
    <scope>NUCLEOTIDE SEQUENCE [LARGE SCALE GENOMIC DNA]</scope>
    <source>
        <strain evidence="28">cv. Chang Bougi</strain>
        <strain evidence="27">cv. SW 3</strain>
        <tissue evidence="26">Leaf</tissue>
    </source>
</reference>
<keyword evidence="7 21" id="KW-0732">Signal</keyword>
<dbReference type="FunFam" id="1.10.510.10:FF:000060">
    <property type="entry name" value="G-type lectin S-receptor-like serine/threonine-protein kinase"/>
    <property type="match status" value="1"/>
</dbReference>
<dbReference type="SUPFAM" id="SSF51110">
    <property type="entry name" value="alpha-D-mannose-specific plant lectins"/>
    <property type="match status" value="1"/>
</dbReference>
<feature type="signal peptide" evidence="21">
    <location>
        <begin position="1"/>
        <end position="21"/>
    </location>
</feature>
<evidence type="ECO:0000256" key="14">
    <source>
        <dbReference type="ARBA" id="ARBA00023157"/>
    </source>
</evidence>
<evidence type="ECO:0000259" key="23">
    <source>
        <dbReference type="PROSITE" id="PS50927"/>
    </source>
</evidence>
<dbReference type="PANTHER" id="PTHR27002:SF1097">
    <property type="entry name" value="RECEPTOR-LIKE SERINE_THREONINE-PROTEIN KINASE"/>
    <property type="match status" value="1"/>
</dbReference>
<keyword evidence="6 20" id="KW-0812">Transmembrane</keyword>
<evidence type="ECO:0000313" key="25">
    <source>
        <dbReference type="EMBL" id="KAA0056925.1"/>
    </source>
</evidence>